<name>A0A077M0I5_9MICO</name>
<keyword evidence="3" id="KW-1185">Reference proteome</keyword>
<dbReference type="STRING" id="1194083.BN12_2190005"/>
<dbReference type="InterPro" id="IPR010499">
    <property type="entry name" value="AraC_E-bd"/>
</dbReference>
<dbReference type="SUPFAM" id="SSF55136">
    <property type="entry name" value="Probable bacterial effector-binding domain"/>
    <property type="match status" value="1"/>
</dbReference>
<protein>
    <submittedName>
        <fullName evidence="2">Transcription activator, effector binding (Modular protein)</fullName>
    </submittedName>
</protein>
<dbReference type="AlphaFoldDB" id="A0A077M0I5"/>
<gene>
    <name evidence="2" type="ORF">BN12_2190005</name>
</gene>
<dbReference type="RefSeq" id="WP_048554658.1">
    <property type="nucleotide sequence ID" value="NZ_HF570958.1"/>
</dbReference>
<dbReference type="OrthoDB" id="795001at2"/>
<dbReference type="EMBL" id="CAJB01000134">
    <property type="protein sequence ID" value="CCH77720.1"/>
    <property type="molecule type" value="Genomic_DNA"/>
</dbReference>
<dbReference type="Gene3D" id="3.20.80.10">
    <property type="entry name" value="Regulatory factor, effector binding domain"/>
    <property type="match status" value="1"/>
</dbReference>
<evidence type="ECO:0000313" key="2">
    <source>
        <dbReference type="EMBL" id="CCH77720.1"/>
    </source>
</evidence>
<comment type="caution">
    <text evidence="2">The sequence shown here is derived from an EMBL/GenBank/DDBJ whole genome shotgun (WGS) entry which is preliminary data.</text>
</comment>
<reference evidence="2 3" key="1">
    <citation type="journal article" date="2013" name="ISME J.">
        <title>A metabolic model for members of the genus Tetrasphaera involved in enhanced biological phosphorus removal.</title>
        <authorList>
            <person name="Kristiansen R."/>
            <person name="Nguyen H.T.T."/>
            <person name="Saunders A.M."/>
            <person name="Nielsen J.L."/>
            <person name="Wimmer R."/>
            <person name="Le V.Q."/>
            <person name="McIlroy S.J."/>
            <person name="Petrovski S."/>
            <person name="Seviour R.J."/>
            <person name="Calteau A."/>
            <person name="Nielsen K.L."/>
            <person name="Nielsen P.H."/>
        </authorList>
    </citation>
    <scope>NUCLEOTIDE SEQUENCE [LARGE SCALE GENOMIC DNA]</scope>
    <source>
        <strain evidence="2 3">T1-X7</strain>
    </source>
</reference>
<dbReference type="Proteomes" id="UP000035721">
    <property type="component" value="Unassembled WGS sequence"/>
</dbReference>
<dbReference type="Pfam" id="PF06445">
    <property type="entry name" value="GyrI-like"/>
    <property type="match status" value="1"/>
</dbReference>
<organism evidence="2 3">
    <name type="scientific">Nostocoides japonicum T1-X7</name>
    <dbReference type="NCBI Taxonomy" id="1194083"/>
    <lineage>
        <taxon>Bacteria</taxon>
        <taxon>Bacillati</taxon>
        <taxon>Actinomycetota</taxon>
        <taxon>Actinomycetes</taxon>
        <taxon>Micrococcales</taxon>
        <taxon>Intrasporangiaceae</taxon>
        <taxon>Nostocoides</taxon>
    </lineage>
</organism>
<sequence length="331" mass="34082">MSADDVDLSLRSATDLLTLHSRVLTELVERGVVSSRSFPVPDYAKLLVAEALGGQLTPAPSTPGDVVVGDGEADARRVQVRSRVQAGGAAAPAFAAVKSSAADAFLFLVLDDERLAVREAVEVPVAELAGARPTLEDVRGLPGALDVTDLLLDAQRRVDAYGRTVSTVGKPVLPTPRSPWTQLERVVLPPVPTAVVRRSGVTMAGIREAFDAGFSLLGASGVTPCGPAFAVYRGDPAGVFDVEIGFPVTGSVEDGAGVEAASLPSGPALALSHVGGYDGLAGAWGRLTAAVADGGRSVGRELIEVYVTQPTPEADPATLRTDLFVLLADEG</sequence>
<feature type="domain" description="AraC effector-binding" evidence="1">
    <location>
        <begin position="181"/>
        <end position="328"/>
    </location>
</feature>
<dbReference type="InterPro" id="IPR029442">
    <property type="entry name" value="GyrI-like"/>
</dbReference>
<dbReference type="SMART" id="SM00871">
    <property type="entry name" value="AraC_E_bind"/>
    <property type="match status" value="1"/>
</dbReference>
<evidence type="ECO:0000313" key="3">
    <source>
        <dbReference type="Proteomes" id="UP000035721"/>
    </source>
</evidence>
<evidence type="ECO:0000259" key="1">
    <source>
        <dbReference type="SMART" id="SM00871"/>
    </source>
</evidence>
<proteinExistence type="predicted"/>
<dbReference type="InterPro" id="IPR011256">
    <property type="entry name" value="Reg_factor_effector_dom_sf"/>
</dbReference>
<accession>A0A077M0I5</accession>